<dbReference type="UniPathway" id="UPA00109">
    <property type="reaction ID" value="UER00181"/>
</dbReference>
<dbReference type="STRING" id="460384.SAMN05216313_12227"/>
<organism evidence="8 9">
    <name type="scientific">Enterocloster lavalensis</name>
    <dbReference type="NCBI Taxonomy" id="460384"/>
    <lineage>
        <taxon>Bacteria</taxon>
        <taxon>Bacillati</taxon>
        <taxon>Bacillota</taxon>
        <taxon>Clostridia</taxon>
        <taxon>Lachnospirales</taxon>
        <taxon>Lachnospiraceae</taxon>
        <taxon>Enterocloster</taxon>
    </lineage>
</organism>
<evidence type="ECO:0000256" key="5">
    <source>
        <dbReference type="ARBA" id="ARBA00023152"/>
    </source>
</evidence>
<dbReference type="AlphaFoldDB" id="A0A1I0IKS1"/>
<dbReference type="GO" id="GO:0004347">
    <property type="term" value="F:glucose-6-phosphate isomerase activity"/>
    <property type="evidence" value="ECO:0007669"/>
    <property type="project" value="UniProtKB-EC"/>
</dbReference>
<accession>A0A1I0IKS1</accession>
<dbReference type="InterPro" id="IPR010551">
    <property type="entry name" value="G6P_isomerase_prok"/>
</dbReference>
<keyword evidence="4" id="KW-0312">Gluconeogenesis</keyword>
<proteinExistence type="inferred from homology"/>
<sequence>MEFYPGFDISPQQEPFGFCYGKGVFGPEAEIRRLDDIRASLEDPGCAGPEAVYSISMDVGMEEDREEIEKRNLLYGAVTYAAGTLGREPVRSQGHIHAVSISCGSSTPEVYEIWDGRAIIYMQESGEDDPGACYAIYAGPGDVVIVPPYWVHATVNGGANRPMTFGAWCVRDYGFEYGQVRAHGGIAYFPYVEDGGICWRENPAYRCHGLTERGPREYTEFGIRRGVPVYAQFREQRDRFDFVTRPQDYQHLWEGFRP</sequence>
<dbReference type="Gene3D" id="2.60.120.10">
    <property type="entry name" value="Jelly Rolls"/>
    <property type="match status" value="1"/>
</dbReference>
<dbReference type="Proteomes" id="UP000198508">
    <property type="component" value="Unassembled WGS sequence"/>
</dbReference>
<evidence type="ECO:0000313" key="8">
    <source>
        <dbReference type="EMBL" id="SET97659.1"/>
    </source>
</evidence>
<keyword evidence="8" id="KW-0413">Isomerase</keyword>
<comment type="pathway">
    <text evidence="1">Carbohydrate degradation; glycolysis; D-glyceraldehyde 3-phosphate and glycerone phosphate from D-glucose: step 2/4.</text>
</comment>
<dbReference type="EMBL" id="FOIM01000022">
    <property type="protein sequence ID" value="SET97659.1"/>
    <property type="molecule type" value="Genomic_DNA"/>
</dbReference>
<keyword evidence="5" id="KW-0324">Glycolysis</keyword>
<reference evidence="9" key="1">
    <citation type="submission" date="2016-10" db="EMBL/GenBank/DDBJ databases">
        <authorList>
            <person name="Varghese N."/>
            <person name="Submissions S."/>
        </authorList>
    </citation>
    <scope>NUCLEOTIDE SEQUENCE [LARGE SCALE GENOMIC DNA]</scope>
    <source>
        <strain evidence="9">NLAE-zl-G277</strain>
    </source>
</reference>
<dbReference type="GO" id="GO:0006094">
    <property type="term" value="P:gluconeogenesis"/>
    <property type="evidence" value="ECO:0007669"/>
    <property type="project" value="UniProtKB-KW"/>
</dbReference>
<name>A0A1I0IKS1_9FIRM</name>
<evidence type="ECO:0000256" key="6">
    <source>
        <dbReference type="ARBA" id="ARBA00029321"/>
    </source>
</evidence>
<dbReference type="Pfam" id="PF06560">
    <property type="entry name" value="GPI"/>
    <property type="match status" value="1"/>
</dbReference>
<evidence type="ECO:0000313" key="9">
    <source>
        <dbReference type="Proteomes" id="UP000198508"/>
    </source>
</evidence>
<evidence type="ECO:0000256" key="1">
    <source>
        <dbReference type="ARBA" id="ARBA00004926"/>
    </source>
</evidence>
<dbReference type="GeneID" id="93277736"/>
<dbReference type="RefSeq" id="WP_092367296.1">
    <property type="nucleotide sequence ID" value="NZ_DAINWJ010000049.1"/>
</dbReference>
<dbReference type="CDD" id="cd02218">
    <property type="entry name" value="cupin_PGI"/>
    <property type="match status" value="1"/>
</dbReference>
<dbReference type="GO" id="GO:0005737">
    <property type="term" value="C:cytoplasm"/>
    <property type="evidence" value="ECO:0007669"/>
    <property type="project" value="InterPro"/>
</dbReference>
<dbReference type="EC" id="5.3.1.9" evidence="3"/>
<evidence type="ECO:0000256" key="4">
    <source>
        <dbReference type="ARBA" id="ARBA00022432"/>
    </source>
</evidence>
<comment type="catalytic activity">
    <reaction evidence="6">
        <text>alpha-D-glucose 6-phosphate = beta-D-fructose 6-phosphate</text>
        <dbReference type="Rhea" id="RHEA:11816"/>
        <dbReference type="ChEBI" id="CHEBI:57634"/>
        <dbReference type="ChEBI" id="CHEBI:58225"/>
        <dbReference type="EC" id="5.3.1.9"/>
    </reaction>
</comment>
<evidence type="ECO:0000256" key="3">
    <source>
        <dbReference type="ARBA" id="ARBA00011952"/>
    </source>
</evidence>
<protein>
    <recommendedName>
        <fullName evidence="3">glucose-6-phosphate isomerase</fullName>
        <ecNumber evidence="3">5.3.1.9</ecNumber>
    </recommendedName>
</protein>
<dbReference type="InterPro" id="IPR011051">
    <property type="entry name" value="RmlC_Cupin_sf"/>
</dbReference>
<evidence type="ECO:0000256" key="2">
    <source>
        <dbReference type="ARBA" id="ARBA00006542"/>
    </source>
</evidence>
<comment type="similarity">
    <text evidence="2">Belongs to the archaeal-type GPI family.</text>
</comment>
<feature type="domain" description="Glucose-6-phosphate isomerase prokaryote" evidence="7">
    <location>
        <begin position="49"/>
        <end position="202"/>
    </location>
</feature>
<dbReference type="SUPFAM" id="SSF51182">
    <property type="entry name" value="RmlC-like cupins"/>
    <property type="match status" value="1"/>
</dbReference>
<evidence type="ECO:0000259" key="7">
    <source>
        <dbReference type="Pfam" id="PF06560"/>
    </source>
</evidence>
<dbReference type="InterPro" id="IPR014710">
    <property type="entry name" value="RmlC-like_jellyroll"/>
</dbReference>
<keyword evidence="9" id="KW-1185">Reference proteome</keyword>
<gene>
    <name evidence="8" type="ORF">SAMN05216313_12227</name>
</gene>
<dbReference type="GO" id="GO:0006096">
    <property type="term" value="P:glycolytic process"/>
    <property type="evidence" value="ECO:0007669"/>
    <property type="project" value="UniProtKB-UniPathway"/>
</dbReference>